<accession>A0A1G8XPL5</accession>
<dbReference type="InterPro" id="IPR008490">
    <property type="entry name" value="Transposase_InsH_N"/>
</dbReference>
<dbReference type="AlphaFoldDB" id="A0A1G8XPL5"/>
<feature type="domain" description="Transposase InsH N-terminal" evidence="1">
    <location>
        <begin position="43"/>
        <end position="94"/>
    </location>
</feature>
<evidence type="ECO:0000313" key="3">
    <source>
        <dbReference type="Proteomes" id="UP000199328"/>
    </source>
</evidence>
<protein>
    <submittedName>
        <fullName evidence="2">Transposase domain</fullName>
    </submittedName>
</protein>
<proteinExistence type="predicted"/>
<evidence type="ECO:0000313" key="2">
    <source>
        <dbReference type="EMBL" id="SDJ92423.1"/>
    </source>
</evidence>
<dbReference type="OrthoDB" id="9774608at2"/>
<keyword evidence="3" id="KW-1185">Reference proteome</keyword>
<dbReference type="PANTHER" id="PTHR35604">
    <property type="entry name" value="TRANSPOSASE INSH FOR INSERTION SEQUENCE ELEMENT IS5A-RELATED"/>
    <property type="match status" value="1"/>
</dbReference>
<sequence>MYFELFRPELDAALKRSDRKKGGRPPMDTVFGPSLEPMAFGASLFKVLVLQALYNLSDAQAEFQILDRSSFGRFLGVDDGDRVPDETPIWRFREALVQADAAERLFARFDAHLRAAGYLAMSGQIVDASIVAAPRKRMSAEERGRS</sequence>
<gene>
    <name evidence="2" type="ORF">SAMN05216257_1012</name>
</gene>
<dbReference type="EMBL" id="FNFV01000001">
    <property type="protein sequence ID" value="SDJ92423.1"/>
    <property type="molecule type" value="Genomic_DNA"/>
</dbReference>
<dbReference type="Proteomes" id="UP000199328">
    <property type="component" value="Unassembled WGS sequence"/>
</dbReference>
<name>A0A1G8XPL5_9RHOB</name>
<dbReference type="Pfam" id="PF05598">
    <property type="entry name" value="DUF772"/>
    <property type="match status" value="1"/>
</dbReference>
<dbReference type="PANTHER" id="PTHR35604:SF2">
    <property type="entry name" value="TRANSPOSASE INSH FOR INSERTION SEQUENCE ELEMENT IS5A-RELATED"/>
    <property type="match status" value="1"/>
</dbReference>
<evidence type="ECO:0000259" key="1">
    <source>
        <dbReference type="Pfam" id="PF05598"/>
    </source>
</evidence>
<reference evidence="3" key="1">
    <citation type="submission" date="2016-10" db="EMBL/GenBank/DDBJ databases">
        <authorList>
            <person name="Varghese N."/>
            <person name="Submissions S."/>
        </authorList>
    </citation>
    <scope>NUCLEOTIDE SEQUENCE [LARGE SCALE GENOMIC DNA]</scope>
    <source>
        <strain evidence="3">CGMCC 1.10789</strain>
    </source>
</reference>
<organism evidence="2 3">
    <name type="scientific">Meinhardsimonia xiamenensis</name>
    <dbReference type="NCBI Taxonomy" id="990712"/>
    <lineage>
        <taxon>Bacteria</taxon>
        <taxon>Pseudomonadati</taxon>
        <taxon>Pseudomonadota</taxon>
        <taxon>Alphaproteobacteria</taxon>
        <taxon>Rhodobacterales</taxon>
        <taxon>Paracoccaceae</taxon>
        <taxon>Meinhardsimonia</taxon>
    </lineage>
</organism>